<dbReference type="InterPro" id="IPR043128">
    <property type="entry name" value="Rev_trsase/Diguanyl_cyclase"/>
</dbReference>
<keyword evidence="1" id="KW-0472">Membrane</keyword>
<dbReference type="InterPro" id="IPR001610">
    <property type="entry name" value="PAC"/>
</dbReference>
<dbReference type="NCBIfam" id="TIGR00254">
    <property type="entry name" value="GGDEF"/>
    <property type="match status" value="1"/>
</dbReference>
<proteinExistence type="predicted"/>
<dbReference type="NCBIfam" id="TIGR00229">
    <property type="entry name" value="sensory_box"/>
    <property type="match status" value="1"/>
</dbReference>
<gene>
    <name evidence="5" type="ORF">QNH39_26550</name>
</gene>
<dbReference type="Pfam" id="PF00990">
    <property type="entry name" value="GGDEF"/>
    <property type="match status" value="1"/>
</dbReference>
<feature type="domain" description="PAC" evidence="3">
    <location>
        <begin position="112"/>
        <end position="164"/>
    </location>
</feature>
<feature type="domain" description="PAS" evidence="2">
    <location>
        <begin position="40"/>
        <end position="98"/>
    </location>
</feature>
<dbReference type="SUPFAM" id="SSF55785">
    <property type="entry name" value="PYP-like sensor domain (PAS domain)"/>
    <property type="match status" value="1"/>
</dbReference>
<dbReference type="PROSITE" id="PS50113">
    <property type="entry name" value="PAC"/>
    <property type="match status" value="1"/>
</dbReference>
<dbReference type="InterPro" id="IPR029787">
    <property type="entry name" value="Nucleotide_cyclase"/>
</dbReference>
<dbReference type="InterPro" id="IPR052155">
    <property type="entry name" value="Biofilm_reg_signaling"/>
</dbReference>
<dbReference type="RefSeq" id="WP_066093646.1">
    <property type="nucleotide sequence ID" value="NZ_CP126114.1"/>
</dbReference>
<dbReference type="SMART" id="SM00086">
    <property type="entry name" value="PAC"/>
    <property type="match status" value="1"/>
</dbReference>
<dbReference type="InterPro" id="IPR013767">
    <property type="entry name" value="PAS_fold"/>
</dbReference>
<dbReference type="SMART" id="SM00267">
    <property type="entry name" value="GGDEF"/>
    <property type="match status" value="1"/>
</dbReference>
<dbReference type="PANTHER" id="PTHR44757">
    <property type="entry name" value="DIGUANYLATE CYCLASE DGCP"/>
    <property type="match status" value="1"/>
</dbReference>
<dbReference type="Pfam" id="PF00989">
    <property type="entry name" value="PAS"/>
    <property type="match status" value="1"/>
</dbReference>
<dbReference type="CDD" id="cd00130">
    <property type="entry name" value="PAS"/>
    <property type="match status" value="1"/>
</dbReference>
<feature type="domain" description="GGDEF" evidence="4">
    <location>
        <begin position="196"/>
        <end position="329"/>
    </location>
</feature>
<evidence type="ECO:0000313" key="6">
    <source>
        <dbReference type="Proteomes" id="UP001178288"/>
    </source>
</evidence>
<sequence length="352" mass="39466">MYVFHYYYLFIIFILLVITFLLGRFFQKKTDQLKTSLQATTEQLSSFFSYTSDAINITTVDGLLLYINPAFEQMYGWTKMELLGKPLPIIPAELHEEELRMRDTLLSGKSINHWEASFLRKDGSLLDVEVSVSPLRDAAGTVNGFAAITRDISEKMQYEQKLRELAFYDPLTGADNRRSFYLRLAATIETAKDDNLRFALLYLDCDRFKSVNDTMGHDVGDELLQQFVGRIQGLLPQTASLFRLGGDEFAIIYAEPSSDEEIASLADRLLAELRVNWSIQDHSFATTCSIGISLYPDDGTSQSALITAADHALYEAKAAGRDVYRFYSDGVRGAVVAADELRVVGGDGDSAR</sequence>
<dbReference type="PROSITE" id="PS50887">
    <property type="entry name" value="GGDEF"/>
    <property type="match status" value="1"/>
</dbReference>
<dbReference type="Proteomes" id="UP001178288">
    <property type="component" value="Chromosome"/>
</dbReference>
<dbReference type="SMART" id="SM00091">
    <property type="entry name" value="PAS"/>
    <property type="match status" value="1"/>
</dbReference>
<dbReference type="KEGG" id="nnv:QNH39_26550"/>
<dbReference type="InterPro" id="IPR000700">
    <property type="entry name" value="PAS-assoc_C"/>
</dbReference>
<protein>
    <submittedName>
        <fullName evidence="5">GGDEF domain-containing protein</fullName>
    </submittedName>
</protein>
<accession>A0AA95MLB7</accession>
<dbReference type="PROSITE" id="PS50112">
    <property type="entry name" value="PAS"/>
    <property type="match status" value="1"/>
</dbReference>
<dbReference type="SUPFAM" id="SSF55073">
    <property type="entry name" value="Nucleotide cyclase"/>
    <property type="match status" value="1"/>
</dbReference>
<dbReference type="InterPro" id="IPR000014">
    <property type="entry name" value="PAS"/>
</dbReference>
<name>A0AA95MLB7_9BACI</name>
<evidence type="ECO:0000259" key="3">
    <source>
        <dbReference type="PROSITE" id="PS50113"/>
    </source>
</evidence>
<evidence type="ECO:0000313" key="5">
    <source>
        <dbReference type="EMBL" id="WHY86092.1"/>
    </source>
</evidence>
<organism evidence="5 6">
    <name type="scientific">Neobacillus novalis</name>
    <dbReference type="NCBI Taxonomy" id="220687"/>
    <lineage>
        <taxon>Bacteria</taxon>
        <taxon>Bacillati</taxon>
        <taxon>Bacillota</taxon>
        <taxon>Bacilli</taxon>
        <taxon>Bacillales</taxon>
        <taxon>Bacillaceae</taxon>
        <taxon>Neobacillus</taxon>
    </lineage>
</organism>
<keyword evidence="6" id="KW-1185">Reference proteome</keyword>
<dbReference type="Gene3D" id="3.30.450.20">
    <property type="entry name" value="PAS domain"/>
    <property type="match status" value="1"/>
</dbReference>
<dbReference type="Gene3D" id="3.30.70.270">
    <property type="match status" value="1"/>
</dbReference>
<dbReference type="EMBL" id="CP126114">
    <property type="protein sequence ID" value="WHY86092.1"/>
    <property type="molecule type" value="Genomic_DNA"/>
</dbReference>
<dbReference type="PANTHER" id="PTHR44757:SF2">
    <property type="entry name" value="BIOFILM ARCHITECTURE MAINTENANCE PROTEIN MBAA"/>
    <property type="match status" value="1"/>
</dbReference>
<evidence type="ECO:0000256" key="1">
    <source>
        <dbReference type="SAM" id="Phobius"/>
    </source>
</evidence>
<keyword evidence="1" id="KW-0812">Transmembrane</keyword>
<dbReference type="InterPro" id="IPR000160">
    <property type="entry name" value="GGDEF_dom"/>
</dbReference>
<reference evidence="5" key="1">
    <citation type="submission" date="2023-05" db="EMBL/GenBank/DDBJ databases">
        <title>Comparative genomics of Bacillaceae isolates and their secondary metabolite potential.</title>
        <authorList>
            <person name="Song L."/>
            <person name="Nielsen L.J."/>
            <person name="Mohite O."/>
            <person name="Xu X."/>
            <person name="Weber T."/>
            <person name="Kovacs A.T."/>
        </authorList>
    </citation>
    <scope>NUCLEOTIDE SEQUENCE</scope>
    <source>
        <strain evidence="5">XLM17</strain>
    </source>
</reference>
<dbReference type="AlphaFoldDB" id="A0AA95MLB7"/>
<evidence type="ECO:0000259" key="4">
    <source>
        <dbReference type="PROSITE" id="PS50887"/>
    </source>
</evidence>
<dbReference type="InterPro" id="IPR035965">
    <property type="entry name" value="PAS-like_dom_sf"/>
</dbReference>
<evidence type="ECO:0000259" key="2">
    <source>
        <dbReference type="PROSITE" id="PS50112"/>
    </source>
</evidence>
<dbReference type="CDD" id="cd01949">
    <property type="entry name" value="GGDEF"/>
    <property type="match status" value="1"/>
</dbReference>
<feature type="transmembrane region" description="Helical" evidence="1">
    <location>
        <begin position="6"/>
        <end position="26"/>
    </location>
</feature>
<keyword evidence="1" id="KW-1133">Transmembrane helix</keyword>